<sequence length="42" mass="4617">MDNSQSNELSADGPAENVIRDRVLRLSREHATGLPAHRRSGC</sequence>
<feature type="region of interest" description="Disordered" evidence="1">
    <location>
        <begin position="1"/>
        <end position="42"/>
    </location>
</feature>
<feature type="compositionally biased region" description="Basic and acidic residues" evidence="1">
    <location>
        <begin position="18"/>
        <end position="31"/>
    </location>
</feature>
<name>X7YI67_MYCXE</name>
<evidence type="ECO:0000313" key="2">
    <source>
        <dbReference type="EMBL" id="EUA06862.1"/>
    </source>
</evidence>
<accession>X7YI67</accession>
<dbReference type="AlphaFoldDB" id="X7YI67"/>
<proteinExistence type="predicted"/>
<dbReference type="PATRIC" id="fig|1299334.3.peg.10058"/>
<protein>
    <submittedName>
        <fullName evidence="2">Uncharacterized protein</fullName>
    </submittedName>
</protein>
<comment type="caution">
    <text evidence="2">The sequence shown here is derived from an EMBL/GenBank/DDBJ whole genome shotgun (WGS) entry which is preliminary data.</text>
</comment>
<evidence type="ECO:0000256" key="1">
    <source>
        <dbReference type="SAM" id="MobiDB-lite"/>
    </source>
</evidence>
<dbReference type="EMBL" id="JAOB01000093">
    <property type="protein sequence ID" value="EUA06862.1"/>
    <property type="molecule type" value="Genomic_DNA"/>
</dbReference>
<gene>
    <name evidence="2" type="ORF">I553_0475</name>
</gene>
<organism evidence="2">
    <name type="scientific">Mycobacterium xenopi 4042</name>
    <dbReference type="NCBI Taxonomy" id="1299334"/>
    <lineage>
        <taxon>Bacteria</taxon>
        <taxon>Bacillati</taxon>
        <taxon>Actinomycetota</taxon>
        <taxon>Actinomycetes</taxon>
        <taxon>Mycobacteriales</taxon>
        <taxon>Mycobacteriaceae</taxon>
        <taxon>Mycobacterium</taxon>
    </lineage>
</organism>
<reference evidence="2" key="1">
    <citation type="submission" date="2014-01" db="EMBL/GenBank/DDBJ databases">
        <authorList>
            <person name="Brown-Elliot B."/>
            <person name="Wallace R."/>
            <person name="Lenaerts A."/>
            <person name="Ordway D."/>
            <person name="DeGroote M.A."/>
            <person name="Parker T."/>
            <person name="Sizemore C."/>
            <person name="Tallon L.J."/>
            <person name="Sadzewicz L.K."/>
            <person name="Sengamalay N."/>
            <person name="Fraser C.M."/>
            <person name="Hine E."/>
            <person name="Shefchek K.A."/>
            <person name="Das S.P."/>
            <person name="Tettelin H."/>
        </authorList>
    </citation>
    <scope>NUCLEOTIDE SEQUENCE [LARGE SCALE GENOMIC DNA]</scope>
    <source>
        <strain evidence="2">4042</strain>
    </source>
</reference>